<feature type="compositionally biased region" description="Polar residues" evidence="4">
    <location>
        <begin position="162"/>
        <end position="183"/>
    </location>
</feature>
<dbReference type="GO" id="GO:0005737">
    <property type="term" value="C:cytoplasm"/>
    <property type="evidence" value="ECO:0007669"/>
    <property type="project" value="TreeGrafter"/>
</dbReference>
<dbReference type="PROSITE" id="PS01031">
    <property type="entry name" value="SHSP"/>
    <property type="match status" value="1"/>
</dbReference>
<protein>
    <submittedName>
        <fullName evidence="8">GRIP and coiled-coil domain-containing protein PFC0235w-like</fullName>
    </submittedName>
</protein>
<dbReference type="GO" id="GO:0042026">
    <property type="term" value="P:protein refolding"/>
    <property type="evidence" value="ECO:0007669"/>
    <property type="project" value="TreeGrafter"/>
</dbReference>
<dbReference type="EnsemblMetazoa" id="XM_028276768.2">
    <property type="protein sequence ID" value="XP_028132569.1"/>
    <property type="gene ID" value="LOC114328026"/>
</dbReference>
<reference evidence="8" key="1">
    <citation type="submission" date="2025-04" db="UniProtKB">
        <authorList>
            <consortium name="RefSeq"/>
        </authorList>
    </citation>
    <scope>IDENTIFICATION</scope>
    <source>
        <tissue evidence="8">Whole insect</tissue>
    </source>
</reference>
<dbReference type="InterPro" id="IPR008978">
    <property type="entry name" value="HSP20-like_chaperone"/>
</dbReference>
<gene>
    <name evidence="8" type="primary">LOC114328026</name>
</gene>
<dbReference type="GO" id="GO:0051082">
    <property type="term" value="F:unfolded protein binding"/>
    <property type="evidence" value="ECO:0007669"/>
    <property type="project" value="TreeGrafter"/>
</dbReference>
<dbReference type="InParanoid" id="A0A6P7F9P2"/>
<dbReference type="InterPro" id="IPR002068">
    <property type="entry name" value="A-crystallin/Hsp20_dom"/>
</dbReference>
<dbReference type="Proteomes" id="UP001652700">
    <property type="component" value="Unplaced"/>
</dbReference>
<dbReference type="GeneID" id="114328026"/>
<feature type="domain" description="SHSP" evidence="5">
    <location>
        <begin position="432"/>
        <end position="542"/>
    </location>
</feature>
<evidence type="ECO:0000313" key="6">
    <source>
        <dbReference type="EnsemblMetazoa" id="XP_028132569.1"/>
    </source>
</evidence>
<dbReference type="GO" id="GO:0009408">
    <property type="term" value="P:response to heat"/>
    <property type="evidence" value="ECO:0007669"/>
    <property type="project" value="TreeGrafter"/>
</dbReference>
<dbReference type="Gene3D" id="2.60.40.790">
    <property type="match status" value="1"/>
</dbReference>
<name>A0A6P7F9P2_DIAVI</name>
<feature type="compositionally biased region" description="Polar residues" evidence="4">
    <location>
        <begin position="214"/>
        <end position="230"/>
    </location>
</feature>
<proteinExistence type="inferred from homology"/>
<feature type="region of interest" description="Disordered" evidence="4">
    <location>
        <begin position="162"/>
        <end position="188"/>
    </location>
</feature>
<feature type="region of interest" description="Disordered" evidence="4">
    <location>
        <begin position="56"/>
        <end position="82"/>
    </location>
</feature>
<feature type="region of interest" description="Disordered" evidence="4">
    <location>
        <begin position="211"/>
        <end position="230"/>
    </location>
</feature>
<evidence type="ECO:0000313" key="8">
    <source>
        <dbReference type="RefSeq" id="XP_028132569.1"/>
    </source>
</evidence>
<feature type="compositionally biased region" description="Polar residues" evidence="4">
    <location>
        <begin position="377"/>
        <end position="398"/>
    </location>
</feature>
<feature type="compositionally biased region" description="Polar residues" evidence="4">
    <location>
        <begin position="105"/>
        <end position="122"/>
    </location>
</feature>
<comment type="similarity">
    <text evidence="2 3">Belongs to the small heat shock protein (HSP20) family.</text>
</comment>
<organism evidence="8">
    <name type="scientific">Diabrotica virgifera virgifera</name>
    <name type="common">western corn rootworm</name>
    <dbReference type="NCBI Taxonomy" id="50390"/>
    <lineage>
        <taxon>Eukaryota</taxon>
        <taxon>Metazoa</taxon>
        <taxon>Ecdysozoa</taxon>
        <taxon>Arthropoda</taxon>
        <taxon>Hexapoda</taxon>
        <taxon>Insecta</taxon>
        <taxon>Pterygota</taxon>
        <taxon>Neoptera</taxon>
        <taxon>Endopterygota</taxon>
        <taxon>Coleoptera</taxon>
        <taxon>Polyphaga</taxon>
        <taxon>Cucujiformia</taxon>
        <taxon>Chrysomeloidea</taxon>
        <taxon>Chrysomelidae</taxon>
        <taxon>Galerucinae</taxon>
        <taxon>Diabroticina</taxon>
        <taxon>Diabroticites</taxon>
        <taxon>Diabrotica</taxon>
    </lineage>
</organism>
<dbReference type="PANTHER" id="PTHR45640">
    <property type="entry name" value="HEAT SHOCK PROTEIN HSP-12.2-RELATED"/>
    <property type="match status" value="1"/>
</dbReference>
<dbReference type="PRINTS" id="PR00299">
    <property type="entry name" value="ACRYSTALLIN"/>
</dbReference>
<dbReference type="OrthoDB" id="10058145at2759"/>
<dbReference type="InterPro" id="IPR001436">
    <property type="entry name" value="Alpha-crystallin/sHSP_animal"/>
</dbReference>
<dbReference type="PANTHER" id="PTHR45640:SF13">
    <property type="entry name" value="HEAT SHOCK PROTEIN 22-RELATED"/>
    <property type="match status" value="1"/>
</dbReference>
<dbReference type="Pfam" id="PF00011">
    <property type="entry name" value="HSP20"/>
    <property type="match status" value="1"/>
</dbReference>
<feature type="compositionally biased region" description="Polar residues" evidence="4">
    <location>
        <begin position="56"/>
        <end position="77"/>
    </location>
</feature>
<evidence type="ECO:0000256" key="4">
    <source>
        <dbReference type="SAM" id="MobiDB-lite"/>
    </source>
</evidence>
<keyword evidence="7" id="KW-1185">Reference proteome</keyword>
<keyword evidence="1" id="KW-0346">Stress response</keyword>
<evidence type="ECO:0000259" key="5">
    <source>
        <dbReference type="PROSITE" id="PS01031"/>
    </source>
</evidence>
<dbReference type="KEGG" id="dvv:114328026"/>
<evidence type="ECO:0000256" key="3">
    <source>
        <dbReference type="RuleBase" id="RU003616"/>
    </source>
</evidence>
<dbReference type="SUPFAM" id="SSF49764">
    <property type="entry name" value="HSP20-like chaperones"/>
    <property type="match status" value="1"/>
</dbReference>
<evidence type="ECO:0000256" key="2">
    <source>
        <dbReference type="PROSITE-ProRule" id="PRU00285"/>
    </source>
</evidence>
<feature type="region of interest" description="Disordered" evidence="4">
    <location>
        <begin position="263"/>
        <end position="283"/>
    </location>
</feature>
<feature type="region of interest" description="Disordered" evidence="4">
    <location>
        <begin position="105"/>
        <end position="137"/>
    </location>
</feature>
<dbReference type="RefSeq" id="XP_028132569.1">
    <property type="nucleotide sequence ID" value="XM_028276768.1"/>
</dbReference>
<reference evidence="6" key="2">
    <citation type="submission" date="2025-05" db="UniProtKB">
        <authorList>
            <consortium name="EnsemblMetazoa"/>
        </authorList>
    </citation>
    <scope>IDENTIFICATION</scope>
</reference>
<accession>A0A6P7F9P2</accession>
<dbReference type="CDD" id="cd06526">
    <property type="entry name" value="metazoan_ACD"/>
    <property type="match status" value="1"/>
</dbReference>
<dbReference type="AlphaFoldDB" id="A0A6P7F9P2"/>
<evidence type="ECO:0000313" key="7">
    <source>
        <dbReference type="Proteomes" id="UP001652700"/>
    </source>
</evidence>
<sequence length="568" mass="62629">MDIFPNLFQDNFWAPNCPGRGADSGNLVQNITDVLNSIAIAKAMFCPEYDINNQDVNGNSEVPQPSTSATTDKTNFEANPGDNFKEDILNSIAIAKAMFCPEYDNNQDVNDNSEVPQPSSSARTDKTNFEANPGDDFKEDILNSIAIAKAMFCPEYDNNQDVNGNSEVLQPSSSATTDKTSFEANPGDDFKEDILNSIAIAKAMFCPEYDNSHDVSSNSEVPQPSTSAMTDKTNFEANSGESIKEVILNSIEIAKAMFCPENDNNNQDVSGNSDMPQPSTSAMTDKPNFEANAVDNIKEDILNSIAIAKAMFCPEYDNSNQCVSGNSEVPQHSSSSTTEKTNFEANLEDNVKEGILNSIAIAKAMFCPEYDGNNQYVNGNSEVPQPSSSATTDKTNFKGNPVDSIKEDILNSIAIAKAMFCPEYDNNNQDVNTNSEVQQHRSSVTSDKNKFQANCDVQHFKPEEITIKVNNDKSITIEAKHEEKPDEHGTIYRHFVRKYVLPENCDIDRVESRLSIDGVLTITAPIVTENAVEHRTIPIIRTGELVRPQQNLAHERKEQVEDKDVIES</sequence>
<evidence type="ECO:0000256" key="1">
    <source>
        <dbReference type="ARBA" id="ARBA00023016"/>
    </source>
</evidence>
<dbReference type="GO" id="GO:0005634">
    <property type="term" value="C:nucleus"/>
    <property type="evidence" value="ECO:0007669"/>
    <property type="project" value="TreeGrafter"/>
</dbReference>
<feature type="region of interest" description="Disordered" evidence="4">
    <location>
        <begin position="377"/>
        <end position="399"/>
    </location>
</feature>